<evidence type="ECO:0000313" key="2">
    <source>
        <dbReference type="Proteomes" id="UP001596391"/>
    </source>
</evidence>
<proteinExistence type="predicted"/>
<sequence length="120" mass="13058">MSAANLHQLAVLFGFFGILFSPVASATWVSMRWDKAEAAYMRFEAQVARMLEPNAKTVPGNLCIRPYASWAAFHIEAEPLESASEFRLRVFGNGKLAAAAKQSQTIAATVEVPQIQTVAA</sequence>
<reference evidence="2" key="1">
    <citation type="journal article" date="2019" name="Int. J. Syst. Evol. Microbiol.">
        <title>The Global Catalogue of Microorganisms (GCM) 10K type strain sequencing project: providing services to taxonomists for standard genome sequencing and annotation.</title>
        <authorList>
            <consortium name="The Broad Institute Genomics Platform"/>
            <consortium name="The Broad Institute Genome Sequencing Center for Infectious Disease"/>
            <person name="Wu L."/>
            <person name="Ma J."/>
        </authorList>
    </citation>
    <scope>NUCLEOTIDE SEQUENCE [LARGE SCALE GENOMIC DNA]</scope>
    <source>
        <strain evidence="2">CGMCC 1.16026</strain>
    </source>
</reference>
<dbReference type="EMBL" id="JBHSWI010000001">
    <property type="protein sequence ID" value="MFC6645996.1"/>
    <property type="molecule type" value="Genomic_DNA"/>
</dbReference>
<gene>
    <name evidence="1" type="ORF">ACFQBQ_10470</name>
</gene>
<organism evidence="1 2">
    <name type="scientific">Granulicella cerasi</name>
    <dbReference type="NCBI Taxonomy" id="741063"/>
    <lineage>
        <taxon>Bacteria</taxon>
        <taxon>Pseudomonadati</taxon>
        <taxon>Acidobacteriota</taxon>
        <taxon>Terriglobia</taxon>
        <taxon>Terriglobales</taxon>
        <taxon>Acidobacteriaceae</taxon>
        <taxon>Granulicella</taxon>
    </lineage>
</organism>
<name>A0ABW1Z9W8_9BACT</name>
<dbReference type="Proteomes" id="UP001596391">
    <property type="component" value="Unassembled WGS sequence"/>
</dbReference>
<dbReference type="RefSeq" id="WP_263369698.1">
    <property type="nucleotide sequence ID" value="NZ_JAGSYD010000001.1"/>
</dbReference>
<evidence type="ECO:0000313" key="1">
    <source>
        <dbReference type="EMBL" id="MFC6645996.1"/>
    </source>
</evidence>
<comment type="caution">
    <text evidence="1">The sequence shown here is derived from an EMBL/GenBank/DDBJ whole genome shotgun (WGS) entry which is preliminary data.</text>
</comment>
<keyword evidence="2" id="KW-1185">Reference proteome</keyword>
<accession>A0ABW1Z9W8</accession>
<protein>
    <submittedName>
        <fullName evidence="1">Uncharacterized protein</fullName>
    </submittedName>
</protein>